<protein>
    <submittedName>
        <fullName evidence="1">XRE family transcriptional regulator</fullName>
    </submittedName>
</protein>
<accession>A0ABS7FZI7</accession>
<evidence type="ECO:0000313" key="2">
    <source>
        <dbReference type="Proteomes" id="UP000774570"/>
    </source>
</evidence>
<sequence length="310" mass="33294">MPARPLPLLRDDLDAVDAALRTADYTTVMRLLPPLLGELCVRSAGPEPARSTALRLLVKAYGSEAVCALRHLGATELAWISGERGHRAAALLGDPVWCAAAAYGRAHARSSMNLPCALMTTPEAADDVEPHVGDDRFARQVYGMLRLSAALTRQIQGDHAAADAHAEEAARIAAPLGDDPHAWELFGPANVGVWRASLAVEAGEPGRALTYADADADVPQALASGDRRAALRLERARAHAMLGDHRAAGAELRHAERLSPEQVHHHPLLRELVADLLLKPGGRELRGLAWRMNLIRARFPAENLRLGPAP</sequence>
<dbReference type="Gene3D" id="1.25.40.10">
    <property type="entry name" value="Tetratricopeptide repeat domain"/>
    <property type="match status" value="1"/>
</dbReference>
<dbReference type="InterPro" id="IPR011990">
    <property type="entry name" value="TPR-like_helical_dom_sf"/>
</dbReference>
<reference evidence="1 2" key="1">
    <citation type="submission" date="2021-07" db="EMBL/GenBank/DDBJ databases">
        <title>Actinomadura sp. PM05-2 isolated from lichen.</title>
        <authorList>
            <person name="Somphong A."/>
            <person name="Phongsopitanun W."/>
            <person name="Tanasupawat S."/>
            <person name="Peongsungnone V."/>
        </authorList>
    </citation>
    <scope>NUCLEOTIDE SEQUENCE [LARGE SCALE GENOMIC DNA]</scope>
    <source>
        <strain evidence="1 2">PM05-2</strain>
    </source>
</reference>
<name>A0ABS7FZI7_9ACTN</name>
<organism evidence="1 2">
    <name type="scientific">Actinomadura parmotrematis</name>
    <dbReference type="NCBI Taxonomy" id="2864039"/>
    <lineage>
        <taxon>Bacteria</taxon>
        <taxon>Bacillati</taxon>
        <taxon>Actinomycetota</taxon>
        <taxon>Actinomycetes</taxon>
        <taxon>Streptosporangiales</taxon>
        <taxon>Thermomonosporaceae</taxon>
        <taxon>Actinomadura</taxon>
    </lineage>
</organism>
<dbReference type="RefSeq" id="WP_220168910.1">
    <property type="nucleotide sequence ID" value="NZ_JAIBOA010000017.1"/>
</dbReference>
<comment type="caution">
    <text evidence="1">The sequence shown here is derived from an EMBL/GenBank/DDBJ whole genome shotgun (WGS) entry which is preliminary data.</text>
</comment>
<dbReference type="EMBL" id="JAIBOA010000017">
    <property type="protein sequence ID" value="MBW8485681.1"/>
    <property type="molecule type" value="Genomic_DNA"/>
</dbReference>
<evidence type="ECO:0000313" key="1">
    <source>
        <dbReference type="EMBL" id="MBW8485681.1"/>
    </source>
</evidence>
<keyword evidence="2" id="KW-1185">Reference proteome</keyword>
<dbReference type="Proteomes" id="UP000774570">
    <property type="component" value="Unassembled WGS sequence"/>
</dbReference>
<gene>
    <name evidence="1" type="ORF">K1Y72_25090</name>
</gene>
<proteinExistence type="predicted"/>